<keyword evidence="5 6" id="KW-0472">Membrane</keyword>
<dbReference type="PANTHER" id="PTHR30213">
    <property type="entry name" value="INNER MEMBRANE PROTEIN YHJD"/>
    <property type="match status" value="1"/>
</dbReference>
<feature type="transmembrane region" description="Helical" evidence="6">
    <location>
        <begin position="111"/>
        <end position="131"/>
    </location>
</feature>
<organism evidence="7 8">
    <name type="scientific">Mycolicibacterium murale</name>
    <dbReference type="NCBI Taxonomy" id="182220"/>
    <lineage>
        <taxon>Bacteria</taxon>
        <taxon>Bacillati</taxon>
        <taxon>Actinomycetota</taxon>
        <taxon>Actinomycetes</taxon>
        <taxon>Mycobacteriales</taxon>
        <taxon>Mycobacteriaceae</taxon>
        <taxon>Mycolicibacterium</taxon>
    </lineage>
</organism>
<dbReference type="Pfam" id="PF03631">
    <property type="entry name" value="Virul_fac_BrkB"/>
    <property type="match status" value="1"/>
</dbReference>
<evidence type="ECO:0000256" key="4">
    <source>
        <dbReference type="ARBA" id="ARBA00022989"/>
    </source>
</evidence>
<evidence type="ECO:0000313" key="8">
    <source>
        <dbReference type="Proteomes" id="UP000465241"/>
    </source>
</evidence>
<keyword evidence="8" id="KW-1185">Reference proteome</keyword>
<comment type="subcellular location">
    <subcellularLocation>
        <location evidence="1">Cell membrane</location>
        <topology evidence="1">Multi-pass membrane protein</topology>
    </subcellularLocation>
</comment>
<evidence type="ECO:0000313" key="7">
    <source>
        <dbReference type="EMBL" id="GFG60291.1"/>
    </source>
</evidence>
<reference evidence="7 8" key="1">
    <citation type="journal article" date="2019" name="Emerg. Microbes Infect.">
        <title>Comprehensive subspecies identification of 175 nontuberculous mycobacteria species based on 7547 genomic profiles.</title>
        <authorList>
            <person name="Matsumoto Y."/>
            <person name="Kinjo T."/>
            <person name="Motooka D."/>
            <person name="Nabeya D."/>
            <person name="Jung N."/>
            <person name="Uechi K."/>
            <person name="Horii T."/>
            <person name="Iida T."/>
            <person name="Fujita J."/>
            <person name="Nakamura S."/>
        </authorList>
    </citation>
    <scope>NUCLEOTIDE SEQUENCE [LARGE SCALE GENOMIC DNA]</scope>
    <source>
        <strain evidence="7 8">JCM 13392</strain>
    </source>
</reference>
<keyword evidence="3 6" id="KW-0812">Transmembrane</keyword>
<accession>A0A7I9WRC0</accession>
<evidence type="ECO:0000256" key="6">
    <source>
        <dbReference type="SAM" id="Phobius"/>
    </source>
</evidence>
<protein>
    <submittedName>
        <fullName evidence="7">Uncharacterized protein</fullName>
    </submittedName>
</protein>
<feature type="transmembrane region" description="Helical" evidence="6">
    <location>
        <begin position="151"/>
        <end position="172"/>
    </location>
</feature>
<evidence type="ECO:0000256" key="1">
    <source>
        <dbReference type="ARBA" id="ARBA00004651"/>
    </source>
</evidence>
<evidence type="ECO:0000256" key="2">
    <source>
        <dbReference type="ARBA" id="ARBA00022475"/>
    </source>
</evidence>
<keyword evidence="2" id="KW-1003">Cell membrane</keyword>
<gene>
    <name evidence="7" type="ORF">MMUR_44270</name>
</gene>
<feature type="transmembrane region" description="Helical" evidence="6">
    <location>
        <begin position="257"/>
        <end position="279"/>
    </location>
</feature>
<comment type="caution">
    <text evidence="7">The sequence shown here is derived from an EMBL/GenBank/DDBJ whole genome shotgun (WGS) entry which is preliminary data.</text>
</comment>
<dbReference type="PANTHER" id="PTHR30213:SF0">
    <property type="entry name" value="UPF0761 MEMBRANE PROTEIN YIHY"/>
    <property type="match status" value="1"/>
</dbReference>
<feature type="transmembrane region" description="Helical" evidence="6">
    <location>
        <begin position="43"/>
        <end position="64"/>
    </location>
</feature>
<keyword evidence="4 6" id="KW-1133">Transmembrane helix</keyword>
<feature type="transmembrane region" description="Helical" evidence="6">
    <location>
        <begin position="192"/>
        <end position="212"/>
    </location>
</feature>
<sequence>MLDIDMSDQRPKPSRHHVWHITKRTLSKAWDDSIFSESAQAGFWSVLSLPPLLLGMLGSLAYIAPLFGPDTLATIEGQLISTANSFFSANIVEEIIEPTIRDIVQGARGEVVSLGFVISLWAGSSAISAWVDSVVEAHDQTPLRHPVRQRFYALGLYVAGLVLVIVSAPFLALGPRKVAEYIPDSWDNVLQYGYYPVLIISLLILVTVLYRLSLPEPLPTHRLMIGAALATAFFLVATGGLRIYLSSITKTGYTYGALATPIAFLLFAFFLGFAIMIGAELNAAIQEEWPAPDTHANRVRFWWKQRRAEPAPPRARRTRAPRVRWIYPPDPPVGGSIVTS</sequence>
<dbReference type="AlphaFoldDB" id="A0A7I9WRC0"/>
<dbReference type="PIRSF" id="PIRSF035875">
    <property type="entry name" value="RNase_BN"/>
    <property type="match status" value="1"/>
</dbReference>
<name>A0A7I9WRC0_9MYCO</name>
<feature type="transmembrane region" description="Helical" evidence="6">
    <location>
        <begin position="224"/>
        <end position="245"/>
    </location>
</feature>
<evidence type="ECO:0000256" key="5">
    <source>
        <dbReference type="ARBA" id="ARBA00023136"/>
    </source>
</evidence>
<dbReference type="Proteomes" id="UP000465241">
    <property type="component" value="Unassembled WGS sequence"/>
</dbReference>
<dbReference type="EMBL" id="BLKT01000003">
    <property type="protein sequence ID" value="GFG60291.1"/>
    <property type="molecule type" value="Genomic_DNA"/>
</dbReference>
<proteinExistence type="predicted"/>
<dbReference type="InterPro" id="IPR017039">
    <property type="entry name" value="Virul_fac_BrkB"/>
</dbReference>
<evidence type="ECO:0000256" key="3">
    <source>
        <dbReference type="ARBA" id="ARBA00022692"/>
    </source>
</evidence>
<dbReference type="GO" id="GO:0005886">
    <property type="term" value="C:plasma membrane"/>
    <property type="evidence" value="ECO:0007669"/>
    <property type="project" value="UniProtKB-SubCell"/>
</dbReference>